<dbReference type="EMBL" id="DRCV01000064">
    <property type="protein sequence ID" value="HDK37666.1"/>
    <property type="molecule type" value="Genomic_DNA"/>
</dbReference>
<gene>
    <name evidence="1" type="ORF">ENG92_01430</name>
</gene>
<protein>
    <recommendedName>
        <fullName evidence="2">Transposase</fullName>
    </recommendedName>
</protein>
<comment type="caution">
    <text evidence="1">The sequence shown here is derived from an EMBL/GenBank/DDBJ whole genome shotgun (WGS) entry which is preliminary data.</text>
</comment>
<dbReference type="AlphaFoldDB" id="A0A831K2M6"/>
<organism evidence="1">
    <name type="scientific">Thiolapillus brandeum</name>
    <dbReference type="NCBI Taxonomy" id="1076588"/>
    <lineage>
        <taxon>Bacteria</taxon>
        <taxon>Pseudomonadati</taxon>
        <taxon>Pseudomonadota</taxon>
        <taxon>Gammaproteobacteria</taxon>
        <taxon>Chromatiales</taxon>
        <taxon>Sedimenticolaceae</taxon>
        <taxon>Thiolapillus</taxon>
    </lineage>
</organism>
<accession>A0A831K2M6</accession>
<dbReference type="InterPro" id="IPR008878">
    <property type="entry name" value="Transposase_IS66_Orf2"/>
</dbReference>
<evidence type="ECO:0000313" key="1">
    <source>
        <dbReference type="EMBL" id="HDK37666.1"/>
    </source>
</evidence>
<dbReference type="Pfam" id="PF05717">
    <property type="entry name" value="TnpB_IS66"/>
    <property type="match status" value="1"/>
</dbReference>
<proteinExistence type="predicted"/>
<sequence>MLFPEAQVRIWLYTEPTDMRKSYDGLSALV</sequence>
<dbReference type="Proteomes" id="UP000885822">
    <property type="component" value="Unassembled WGS sequence"/>
</dbReference>
<reference evidence="1" key="1">
    <citation type="journal article" date="2020" name="mSystems">
        <title>Genome- and Community-Level Interaction Insights into Carbon Utilization and Element Cycling Functions of Hydrothermarchaeota in Hydrothermal Sediment.</title>
        <authorList>
            <person name="Zhou Z."/>
            <person name="Liu Y."/>
            <person name="Xu W."/>
            <person name="Pan J."/>
            <person name="Luo Z.H."/>
            <person name="Li M."/>
        </authorList>
    </citation>
    <scope>NUCLEOTIDE SEQUENCE [LARGE SCALE GENOMIC DNA]</scope>
    <source>
        <strain evidence="1">HyVt-26</strain>
    </source>
</reference>
<name>A0A831K2M6_9GAMM</name>
<evidence type="ECO:0008006" key="2">
    <source>
        <dbReference type="Google" id="ProtNLM"/>
    </source>
</evidence>
<feature type="non-terminal residue" evidence="1">
    <location>
        <position position="30"/>
    </location>
</feature>